<feature type="region of interest" description="Disordered" evidence="1">
    <location>
        <begin position="116"/>
        <end position="150"/>
    </location>
</feature>
<protein>
    <submittedName>
        <fullName evidence="2">Uncharacterized protein</fullName>
    </submittedName>
</protein>
<dbReference type="AlphaFoldDB" id="A0A1C3XL66"/>
<dbReference type="EMBL" id="FMAE01000039">
    <property type="protein sequence ID" value="SCB52724.1"/>
    <property type="molecule type" value="Genomic_DNA"/>
</dbReference>
<evidence type="ECO:0000313" key="2">
    <source>
        <dbReference type="EMBL" id="SCB52724.1"/>
    </source>
</evidence>
<evidence type="ECO:0000256" key="1">
    <source>
        <dbReference type="SAM" id="MobiDB-lite"/>
    </source>
</evidence>
<feature type="region of interest" description="Disordered" evidence="1">
    <location>
        <begin position="74"/>
        <end position="93"/>
    </location>
</feature>
<reference evidence="2 3" key="1">
    <citation type="submission" date="2016-08" db="EMBL/GenBank/DDBJ databases">
        <authorList>
            <person name="Seilhamer J.J."/>
        </authorList>
    </citation>
    <scope>NUCLEOTIDE SEQUENCE [LARGE SCALE GENOMIC DNA]</scope>
    <source>
        <strain evidence="2 3">CCBAU 10071</strain>
    </source>
</reference>
<gene>
    <name evidence="2" type="ORF">GA0061099_10395</name>
</gene>
<accession>A0A1C3XL66</accession>
<sequence length="429" mass="44778">MAGLLDYLTNPIGTVGAGLLGNVFDYYRNMPQPQMDNSGPQYDPMGSFTGINVAPRAPAAPPSVFSTGAPAFMPTPTLPQPQAPAPASAPAAPQLENPIAVGNYQMPRVGNPDQYIPQQAMTPPSATLTQGQLPSAGPSGALPPALEGPAPLSRIFNPNGLIAKLTGNDARSQAQQNLRAQYEALVPLVGRQKAMLAILNPEAGKTILAQALEKKNYGFQKMDDGTLVRTDPQTGKVETAFGGGEANSQGVAGPDGKIIPYPAGLDAAGRKTFANEIAKINADAAAGKKTEVQGAAEQFGNRMENAEKSFSKVSTEGLGLSGAAQGAAGSIPVAGNFLKTENFQKMEQAKREWVTALLRKESGAAIGRDEYTQYDRQFFPQPGDGPGVVAQKAEARRVAMEAMKKTAGPGYKSPAGNTTQSGVSWSIVQ</sequence>
<name>A0A1C3XL66_9BRAD</name>
<evidence type="ECO:0000313" key="3">
    <source>
        <dbReference type="Proteomes" id="UP000183174"/>
    </source>
</evidence>
<organism evidence="2 3">
    <name type="scientific">Bradyrhizobium yuanmingense</name>
    <dbReference type="NCBI Taxonomy" id="108015"/>
    <lineage>
        <taxon>Bacteria</taxon>
        <taxon>Pseudomonadati</taxon>
        <taxon>Pseudomonadota</taxon>
        <taxon>Alphaproteobacteria</taxon>
        <taxon>Hyphomicrobiales</taxon>
        <taxon>Nitrobacteraceae</taxon>
        <taxon>Bradyrhizobium</taxon>
    </lineage>
</organism>
<feature type="compositionally biased region" description="Polar residues" evidence="1">
    <location>
        <begin position="415"/>
        <end position="429"/>
    </location>
</feature>
<dbReference type="RefSeq" id="WP_141697783.1">
    <property type="nucleotide sequence ID" value="NZ_FMAE01000039.1"/>
</dbReference>
<proteinExistence type="predicted"/>
<feature type="compositionally biased region" description="Low complexity" evidence="1">
    <location>
        <begin position="133"/>
        <end position="150"/>
    </location>
</feature>
<feature type="compositionally biased region" description="Polar residues" evidence="1">
    <location>
        <begin position="116"/>
        <end position="132"/>
    </location>
</feature>
<dbReference type="Proteomes" id="UP000183174">
    <property type="component" value="Unassembled WGS sequence"/>
</dbReference>
<feature type="region of interest" description="Disordered" evidence="1">
    <location>
        <begin position="406"/>
        <end position="429"/>
    </location>
</feature>